<organism evidence="1 2">
    <name type="scientific">Eumeta variegata</name>
    <name type="common">Bagworm moth</name>
    <name type="synonym">Eumeta japonica</name>
    <dbReference type="NCBI Taxonomy" id="151549"/>
    <lineage>
        <taxon>Eukaryota</taxon>
        <taxon>Metazoa</taxon>
        <taxon>Ecdysozoa</taxon>
        <taxon>Arthropoda</taxon>
        <taxon>Hexapoda</taxon>
        <taxon>Insecta</taxon>
        <taxon>Pterygota</taxon>
        <taxon>Neoptera</taxon>
        <taxon>Endopterygota</taxon>
        <taxon>Lepidoptera</taxon>
        <taxon>Glossata</taxon>
        <taxon>Ditrysia</taxon>
        <taxon>Tineoidea</taxon>
        <taxon>Psychidae</taxon>
        <taxon>Oiketicinae</taxon>
        <taxon>Eumeta</taxon>
    </lineage>
</organism>
<accession>A0A4C1V1K8</accession>
<sequence length="116" mass="12684">MMGSYSKRSVERISVVERCETGGKEGVKGKLSERRVKVLKLFNSRSSLSRGATRRRLLTSDADTTVDNNYEGKTVELSWSGSRLNCGSLFLPSVCLVRTRSPENAASARGWGGVTP</sequence>
<evidence type="ECO:0000313" key="2">
    <source>
        <dbReference type="Proteomes" id="UP000299102"/>
    </source>
</evidence>
<name>A0A4C1V1K8_EUMVA</name>
<dbReference type="Proteomes" id="UP000299102">
    <property type="component" value="Unassembled WGS sequence"/>
</dbReference>
<dbReference type="EMBL" id="BGZK01000256">
    <property type="protein sequence ID" value="GBP32196.1"/>
    <property type="molecule type" value="Genomic_DNA"/>
</dbReference>
<dbReference type="AlphaFoldDB" id="A0A4C1V1K8"/>
<evidence type="ECO:0000313" key="1">
    <source>
        <dbReference type="EMBL" id="GBP32196.1"/>
    </source>
</evidence>
<keyword evidence="2" id="KW-1185">Reference proteome</keyword>
<comment type="caution">
    <text evidence="1">The sequence shown here is derived from an EMBL/GenBank/DDBJ whole genome shotgun (WGS) entry which is preliminary data.</text>
</comment>
<protein>
    <submittedName>
        <fullName evidence="1">Uncharacterized protein</fullName>
    </submittedName>
</protein>
<gene>
    <name evidence="1" type="ORF">EVAR_27620_1</name>
</gene>
<reference evidence="1 2" key="1">
    <citation type="journal article" date="2019" name="Commun. Biol.">
        <title>The bagworm genome reveals a unique fibroin gene that provides high tensile strength.</title>
        <authorList>
            <person name="Kono N."/>
            <person name="Nakamura H."/>
            <person name="Ohtoshi R."/>
            <person name="Tomita M."/>
            <person name="Numata K."/>
            <person name="Arakawa K."/>
        </authorList>
    </citation>
    <scope>NUCLEOTIDE SEQUENCE [LARGE SCALE GENOMIC DNA]</scope>
</reference>
<proteinExistence type="predicted"/>